<evidence type="ECO:0000256" key="10">
    <source>
        <dbReference type="PIRSR" id="PIRSR001589-3"/>
    </source>
</evidence>
<dbReference type="KEGG" id="agv:OJF2_32100"/>
<protein>
    <recommendedName>
        <fullName evidence="3">asparagine synthase (glutamine-hydrolyzing)</fullName>
        <ecNumber evidence="3">6.3.5.4</ecNumber>
    </recommendedName>
</protein>
<evidence type="ECO:0000259" key="11">
    <source>
        <dbReference type="PROSITE" id="PS51278"/>
    </source>
</evidence>
<dbReference type="InterPro" id="IPR006426">
    <property type="entry name" value="Asn_synth_AEB"/>
</dbReference>
<dbReference type="Pfam" id="PF13537">
    <property type="entry name" value="GATase_7"/>
    <property type="match status" value="1"/>
</dbReference>
<dbReference type="Proteomes" id="UP000324233">
    <property type="component" value="Chromosome"/>
</dbReference>
<dbReference type="Gene3D" id="3.60.20.10">
    <property type="entry name" value="Glutamine Phosphoribosylpyrophosphate, subunit 1, domain 1"/>
    <property type="match status" value="1"/>
</dbReference>
<evidence type="ECO:0000256" key="4">
    <source>
        <dbReference type="ARBA" id="ARBA00022741"/>
    </source>
</evidence>
<dbReference type="InterPro" id="IPR033738">
    <property type="entry name" value="AsnB_N"/>
</dbReference>
<feature type="binding site" evidence="9">
    <location>
        <position position="100"/>
    </location>
    <ligand>
        <name>L-glutamine</name>
        <dbReference type="ChEBI" id="CHEBI:58359"/>
    </ligand>
</feature>
<accession>A0A5B9W343</accession>
<keyword evidence="4 9" id="KW-0547">Nucleotide-binding</keyword>
<evidence type="ECO:0000256" key="2">
    <source>
        <dbReference type="ARBA" id="ARBA00005752"/>
    </source>
</evidence>
<feature type="active site" description="For GATase activity" evidence="8">
    <location>
        <position position="2"/>
    </location>
</feature>
<keyword evidence="8" id="KW-0061">Asparagine biosynthesis</keyword>
<dbReference type="Gene3D" id="3.40.50.620">
    <property type="entry name" value="HUPs"/>
    <property type="match status" value="2"/>
</dbReference>
<keyword evidence="5 9" id="KW-0067">ATP-binding</keyword>
<evidence type="ECO:0000256" key="6">
    <source>
        <dbReference type="ARBA" id="ARBA00022962"/>
    </source>
</evidence>
<dbReference type="InterPro" id="IPR051786">
    <property type="entry name" value="ASN_synthetase/amidase"/>
</dbReference>
<dbReference type="RefSeq" id="WP_148594557.1">
    <property type="nucleotide sequence ID" value="NZ_CP042997.1"/>
</dbReference>
<dbReference type="InterPro" id="IPR017932">
    <property type="entry name" value="GATase_2_dom"/>
</dbReference>
<dbReference type="GO" id="GO:0004066">
    <property type="term" value="F:asparagine synthase (glutamine-hydrolyzing) activity"/>
    <property type="evidence" value="ECO:0007669"/>
    <property type="project" value="UniProtKB-EC"/>
</dbReference>
<dbReference type="InterPro" id="IPR029055">
    <property type="entry name" value="Ntn_hydrolases_N"/>
</dbReference>
<evidence type="ECO:0000256" key="8">
    <source>
        <dbReference type="PIRSR" id="PIRSR001589-1"/>
    </source>
</evidence>
<dbReference type="PIRSF" id="PIRSF001589">
    <property type="entry name" value="Asn_synthetase_glu-h"/>
    <property type="match status" value="1"/>
</dbReference>
<dbReference type="AlphaFoldDB" id="A0A5B9W343"/>
<dbReference type="EC" id="6.3.5.4" evidence="3"/>
<name>A0A5B9W343_9BACT</name>
<dbReference type="InterPro" id="IPR014729">
    <property type="entry name" value="Rossmann-like_a/b/a_fold"/>
</dbReference>
<reference evidence="12 13" key="1">
    <citation type="submission" date="2019-08" db="EMBL/GenBank/DDBJ databases">
        <title>Deep-cultivation of Planctomycetes and their phenomic and genomic characterization uncovers novel biology.</title>
        <authorList>
            <person name="Wiegand S."/>
            <person name="Jogler M."/>
            <person name="Boedeker C."/>
            <person name="Pinto D."/>
            <person name="Vollmers J."/>
            <person name="Rivas-Marin E."/>
            <person name="Kohn T."/>
            <person name="Peeters S.H."/>
            <person name="Heuer A."/>
            <person name="Rast P."/>
            <person name="Oberbeckmann S."/>
            <person name="Bunk B."/>
            <person name="Jeske O."/>
            <person name="Meyerdierks A."/>
            <person name="Storesund J.E."/>
            <person name="Kallscheuer N."/>
            <person name="Luecker S."/>
            <person name="Lage O.M."/>
            <person name="Pohl T."/>
            <person name="Merkel B.J."/>
            <person name="Hornburger P."/>
            <person name="Mueller R.-W."/>
            <person name="Bruemmer F."/>
            <person name="Labrenz M."/>
            <person name="Spormann A.M."/>
            <person name="Op den Camp H."/>
            <person name="Overmann J."/>
            <person name="Amann R."/>
            <person name="Jetten M.S.M."/>
            <person name="Mascher T."/>
            <person name="Medema M.H."/>
            <person name="Devos D.P."/>
            <person name="Kaster A.-K."/>
            <person name="Ovreas L."/>
            <person name="Rohde M."/>
            <person name="Galperin M.Y."/>
            <person name="Jogler C."/>
        </authorList>
    </citation>
    <scope>NUCLEOTIDE SEQUENCE [LARGE SCALE GENOMIC DNA]</scope>
    <source>
        <strain evidence="12 13">OJF2</strain>
    </source>
</reference>
<keyword evidence="6 8" id="KW-0315">Glutamine amidotransferase</keyword>
<feature type="site" description="Important for beta-aspartyl-AMP intermediate formation" evidence="10">
    <location>
        <position position="368"/>
    </location>
</feature>
<dbReference type="GO" id="GO:0005829">
    <property type="term" value="C:cytosol"/>
    <property type="evidence" value="ECO:0007669"/>
    <property type="project" value="TreeGrafter"/>
</dbReference>
<evidence type="ECO:0000256" key="1">
    <source>
        <dbReference type="ARBA" id="ARBA00005187"/>
    </source>
</evidence>
<dbReference type="EMBL" id="CP042997">
    <property type="protein sequence ID" value="QEH34669.1"/>
    <property type="molecule type" value="Genomic_DNA"/>
</dbReference>
<dbReference type="PANTHER" id="PTHR43284">
    <property type="entry name" value="ASPARAGINE SYNTHETASE (GLUTAMINE-HYDROLYZING)"/>
    <property type="match status" value="1"/>
</dbReference>
<dbReference type="PANTHER" id="PTHR43284:SF1">
    <property type="entry name" value="ASPARAGINE SYNTHETASE"/>
    <property type="match status" value="1"/>
</dbReference>
<evidence type="ECO:0000256" key="9">
    <source>
        <dbReference type="PIRSR" id="PIRSR001589-2"/>
    </source>
</evidence>
<organism evidence="12 13">
    <name type="scientific">Aquisphaera giovannonii</name>
    <dbReference type="NCBI Taxonomy" id="406548"/>
    <lineage>
        <taxon>Bacteria</taxon>
        <taxon>Pseudomonadati</taxon>
        <taxon>Planctomycetota</taxon>
        <taxon>Planctomycetia</taxon>
        <taxon>Isosphaerales</taxon>
        <taxon>Isosphaeraceae</taxon>
        <taxon>Aquisphaera</taxon>
    </lineage>
</organism>
<comment type="catalytic activity">
    <reaction evidence="7">
        <text>L-aspartate + L-glutamine + ATP + H2O = L-asparagine + L-glutamate + AMP + diphosphate + H(+)</text>
        <dbReference type="Rhea" id="RHEA:12228"/>
        <dbReference type="ChEBI" id="CHEBI:15377"/>
        <dbReference type="ChEBI" id="CHEBI:15378"/>
        <dbReference type="ChEBI" id="CHEBI:29985"/>
        <dbReference type="ChEBI" id="CHEBI:29991"/>
        <dbReference type="ChEBI" id="CHEBI:30616"/>
        <dbReference type="ChEBI" id="CHEBI:33019"/>
        <dbReference type="ChEBI" id="CHEBI:58048"/>
        <dbReference type="ChEBI" id="CHEBI:58359"/>
        <dbReference type="ChEBI" id="CHEBI:456215"/>
        <dbReference type="EC" id="6.3.5.4"/>
    </reaction>
</comment>
<feature type="domain" description="Glutamine amidotransferase type-2" evidence="11">
    <location>
        <begin position="2"/>
        <end position="213"/>
    </location>
</feature>
<keyword evidence="12" id="KW-0436">Ligase</keyword>
<keyword evidence="13" id="KW-1185">Reference proteome</keyword>
<dbReference type="NCBIfam" id="TIGR01536">
    <property type="entry name" value="asn_synth_AEB"/>
    <property type="match status" value="1"/>
</dbReference>
<evidence type="ECO:0000313" key="12">
    <source>
        <dbReference type="EMBL" id="QEH34669.1"/>
    </source>
</evidence>
<dbReference type="CDD" id="cd01991">
    <property type="entry name" value="Asn_synthase_B_C"/>
    <property type="match status" value="1"/>
</dbReference>
<dbReference type="SUPFAM" id="SSF52402">
    <property type="entry name" value="Adenine nucleotide alpha hydrolases-like"/>
    <property type="match status" value="1"/>
</dbReference>
<proteinExistence type="inferred from homology"/>
<dbReference type="CDD" id="cd00712">
    <property type="entry name" value="AsnB"/>
    <property type="match status" value="1"/>
</dbReference>
<dbReference type="GO" id="GO:0006529">
    <property type="term" value="P:asparagine biosynthetic process"/>
    <property type="evidence" value="ECO:0007669"/>
    <property type="project" value="UniProtKB-KW"/>
</dbReference>
<dbReference type="OrthoDB" id="9763290at2"/>
<evidence type="ECO:0000256" key="3">
    <source>
        <dbReference type="ARBA" id="ARBA00012737"/>
    </source>
</evidence>
<comment type="pathway">
    <text evidence="1">Amino-acid biosynthesis; L-asparagine biosynthesis; L-asparagine from L-aspartate (L-Gln route): step 1/1.</text>
</comment>
<evidence type="ECO:0000256" key="5">
    <source>
        <dbReference type="ARBA" id="ARBA00022840"/>
    </source>
</evidence>
<sequence length="670" mass="74351">MCGIAGAIDLTGKREFPAARLLAMTGAIEHRGPDDEQFHIEPGVALAATRLSIVDLAGGRQPLCNEDGSVWVAQNGEIFEYPELQKELLTRGHTLSTRCDTELWVHLYEDMGRRMFEKTRGQFAVSLWDRKNRSLILGRDRVGICPLHYAEVDGWLIWGSEIKSILASGMIPARADRKGIDLFFNTFCAGTSRTFFEGIKMIPPGHFLEIRDGRVELKQYWDLDFPDAGEERRLDDPTPLIDELEHLMRTAVERRLRGDVPVVSYISGGLDSTVVLGLSSRERGYAVPSFTIGLDRAGPDERSHATESAAALGSRLTTVTLTRRDIIDAYPELIRAAEGPVMDSACACLMRLAGAVHGQGYKVTLTGEGADEALAGYAWFKTQKIRDRLRKKFGNGVPSAIRASVLALMGGDRSRLPDRFPLQGVRTAQQDLQDLLALGRSALYSGDMWRQLGGHNAYEDMGINHPRFTRWAPLNQSLYVGYKVMLAGLLLNAKGDRVAMNSSVEGRYPLLDDDVINFCTTISPDYKLHGYTDKWILRQVAARTLPRQIANRPKTMFRASRSEAFLDRTRPAWVDQLLSREALEATGYFDPAGVARERAWQTRMPRITPRRGIMDLSLTCVVATQLWHHTFLGGGLCDLPAWTPARVRPSDVPTVDVLSSPVDAGCAAPA</sequence>
<feature type="binding site" evidence="9">
    <location>
        <position position="292"/>
    </location>
    <ligand>
        <name>ATP</name>
        <dbReference type="ChEBI" id="CHEBI:30616"/>
    </ligand>
</feature>
<dbReference type="PROSITE" id="PS51278">
    <property type="entry name" value="GATASE_TYPE_2"/>
    <property type="match status" value="1"/>
</dbReference>
<keyword evidence="8" id="KW-0028">Amino-acid biosynthesis</keyword>
<comment type="similarity">
    <text evidence="2">Belongs to the asparagine synthetase family.</text>
</comment>
<evidence type="ECO:0000313" key="13">
    <source>
        <dbReference type="Proteomes" id="UP000324233"/>
    </source>
</evidence>
<dbReference type="InterPro" id="IPR001962">
    <property type="entry name" value="Asn_synthase"/>
</dbReference>
<dbReference type="GO" id="GO:0005524">
    <property type="term" value="F:ATP binding"/>
    <property type="evidence" value="ECO:0007669"/>
    <property type="project" value="UniProtKB-KW"/>
</dbReference>
<dbReference type="Pfam" id="PF00733">
    <property type="entry name" value="Asn_synthase"/>
    <property type="match status" value="1"/>
</dbReference>
<gene>
    <name evidence="12" type="primary">asnB_4</name>
    <name evidence="12" type="ORF">OJF2_32100</name>
</gene>
<evidence type="ECO:0000256" key="7">
    <source>
        <dbReference type="ARBA" id="ARBA00048741"/>
    </source>
</evidence>
<dbReference type="SUPFAM" id="SSF56235">
    <property type="entry name" value="N-terminal nucleophile aminohydrolases (Ntn hydrolases)"/>
    <property type="match status" value="1"/>
</dbReference>